<proteinExistence type="predicted"/>
<feature type="chain" id="PRO_5046306663" description="Secreted protein" evidence="1">
    <location>
        <begin position="32"/>
        <end position="84"/>
    </location>
</feature>
<evidence type="ECO:0000313" key="3">
    <source>
        <dbReference type="Proteomes" id="UP001558613"/>
    </source>
</evidence>
<dbReference type="EMBL" id="JAYMGO010000013">
    <property type="protein sequence ID" value="KAL1262695.1"/>
    <property type="molecule type" value="Genomic_DNA"/>
</dbReference>
<gene>
    <name evidence="2" type="ORF">QQF64_005434</name>
</gene>
<accession>A0ABR3MCP9</accession>
<keyword evidence="1" id="KW-0732">Signal</keyword>
<keyword evidence="3" id="KW-1185">Reference proteome</keyword>
<name>A0ABR3MCP9_9TELE</name>
<feature type="signal peptide" evidence="1">
    <location>
        <begin position="1"/>
        <end position="31"/>
    </location>
</feature>
<comment type="caution">
    <text evidence="2">The sequence shown here is derived from an EMBL/GenBank/DDBJ whole genome shotgun (WGS) entry which is preliminary data.</text>
</comment>
<sequence>MAHLGLIPALWRYKTRKIILLWVCLLPRNTAPPWSQSQSPACSPSVYIIEISAAVDPNTVFIIPVPLFHHAMSSGMLGILVKRQ</sequence>
<organism evidence="2 3">
    <name type="scientific">Cirrhinus molitorella</name>
    <name type="common">mud carp</name>
    <dbReference type="NCBI Taxonomy" id="172907"/>
    <lineage>
        <taxon>Eukaryota</taxon>
        <taxon>Metazoa</taxon>
        <taxon>Chordata</taxon>
        <taxon>Craniata</taxon>
        <taxon>Vertebrata</taxon>
        <taxon>Euteleostomi</taxon>
        <taxon>Actinopterygii</taxon>
        <taxon>Neopterygii</taxon>
        <taxon>Teleostei</taxon>
        <taxon>Ostariophysi</taxon>
        <taxon>Cypriniformes</taxon>
        <taxon>Cyprinidae</taxon>
        <taxon>Labeoninae</taxon>
        <taxon>Labeonini</taxon>
        <taxon>Cirrhinus</taxon>
    </lineage>
</organism>
<evidence type="ECO:0000256" key="1">
    <source>
        <dbReference type="SAM" id="SignalP"/>
    </source>
</evidence>
<reference evidence="2 3" key="1">
    <citation type="submission" date="2023-09" db="EMBL/GenBank/DDBJ databases">
        <authorList>
            <person name="Wang M."/>
        </authorList>
    </citation>
    <scope>NUCLEOTIDE SEQUENCE [LARGE SCALE GENOMIC DNA]</scope>
    <source>
        <strain evidence="2">GT-2023</strain>
        <tissue evidence="2">Liver</tissue>
    </source>
</reference>
<protein>
    <recommendedName>
        <fullName evidence="4">Secreted protein</fullName>
    </recommendedName>
</protein>
<evidence type="ECO:0000313" key="2">
    <source>
        <dbReference type="EMBL" id="KAL1262695.1"/>
    </source>
</evidence>
<dbReference type="Proteomes" id="UP001558613">
    <property type="component" value="Unassembled WGS sequence"/>
</dbReference>
<evidence type="ECO:0008006" key="4">
    <source>
        <dbReference type="Google" id="ProtNLM"/>
    </source>
</evidence>